<dbReference type="EMBL" id="JACJST010000015">
    <property type="protein sequence ID" value="MBD2569446.1"/>
    <property type="molecule type" value="Genomic_DNA"/>
</dbReference>
<reference evidence="2 3" key="1">
    <citation type="journal article" date="2020" name="ISME J.">
        <title>Comparative genomics reveals insights into cyanobacterial evolution and habitat adaptation.</title>
        <authorList>
            <person name="Chen M.Y."/>
            <person name="Teng W.K."/>
            <person name="Zhao L."/>
            <person name="Hu C.X."/>
            <person name="Zhou Y.K."/>
            <person name="Han B.P."/>
            <person name="Song L.R."/>
            <person name="Shu W.S."/>
        </authorList>
    </citation>
    <scope>NUCLEOTIDE SEQUENCE [LARGE SCALE GENOMIC DNA]</scope>
    <source>
        <strain evidence="2 3">FACHB-196</strain>
    </source>
</reference>
<evidence type="ECO:0000256" key="1">
    <source>
        <dbReference type="SAM" id="MobiDB-lite"/>
    </source>
</evidence>
<evidence type="ECO:0000313" key="3">
    <source>
        <dbReference type="Proteomes" id="UP000640531"/>
    </source>
</evidence>
<proteinExistence type="predicted"/>
<gene>
    <name evidence="2" type="ORF">H6G59_16380</name>
</gene>
<dbReference type="InterPro" id="IPR025649">
    <property type="entry name" value="DUF4360"/>
</dbReference>
<sequence>MVASISPIFADSISLTSADPINLSSTDSTDTDPNDTEPTIPPSASNKIEIIGGEYFGTGCPENSASTTVSPDGNELSILFDKFIALGGDAENQEKSCKLTIPIKAPQGKQISLHNADYRGYVSPNTTGELRVEYIFGDSDSLVLTKTLKGETDYKVRHKLKLEGKSRVWSACGASVNMEVNAAMKATGTGQATVDSFDLARRGLVYKVKYRNCK</sequence>
<dbReference type="PANTHER" id="PTHR38847">
    <property type="match status" value="1"/>
</dbReference>
<dbReference type="Proteomes" id="UP000640531">
    <property type="component" value="Unassembled WGS sequence"/>
</dbReference>
<dbReference type="Pfam" id="PF14273">
    <property type="entry name" value="DUF4360"/>
    <property type="match status" value="1"/>
</dbReference>
<comment type="caution">
    <text evidence="2">The sequence shown here is derived from an EMBL/GenBank/DDBJ whole genome shotgun (WGS) entry which is preliminary data.</text>
</comment>
<evidence type="ECO:0000313" key="2">
    <source>
        <dbReference type="EMBL" id="MBD2569446.1"/>
    </source>
</evidence>
<accession>A0ABR8FH34</accession>
<keyword evidence="3" id="KW-1185">Reference proteome</keyword>
<feature type="region of interest" description="Disordered" evidence="1">
    <location>
        <begin position="20"/>
        <end position="45"/>
    </location>
</feature>
<name>A0ABR8FH34_9NOST</name>
<protein>
    <submittedName>
        <fullName evidence="2">DUF4360 domain-containing protein</fullName>
    </submittedName>
</protein>
<dbReference type="PANTHER" id="PTHR38847:SF1">
    <property type="entry name" value="PSEUDOURIDINE SYNTHASE RSUA_RLUA-LIKE DOMAIN-CONTAINING PROTEIN"/>
    <property type="match status" value="1"/>
</dbReference>
<organism evidence="2 3">
    <name type="scientific">Anabaena lutea FACHB-196</name>
    <dbReference type="NCBI Taxonomy" id="2692881"/>
    <lineage>
        <taxon>Bacteria</taxon>
        <taxon>Bacillati</taxon>
        <taxon>Cyanobacteriota</taxon>
        <taxon>Cyanophyceae</taxon>
        <taxon>Nostocales</taxon>
        <taxon>Nostocaceae</taxon>
        <taxon>Anabaena</taxon>
    </lineage>
</organism>